<gene>
    <name evidence="2" type="ORF">ABID14_000436</name>
</gene>
<feature type="transmembrane region" description="Helical" evidence="1">
    <location>
        <begin position="31"/>
        <end position="54"/>
    </location>
</feature>
<keyword evidence="1" id="KW-1133">Transmembrane helix</keyword>
<dbReference type="EMBL" id="JBEPMA010000002">
    <property type="protein sequence ID" value="MET3616811.1"/>
    <property type="molecule type" value="Genomic_DNA"/>
</dbReference>
<keyword evidence="3" id="KW-1185">Reference proteome</keyword>
<feature type="transmembrane region" description="Helical" evidence="1">
    <location>
        <begin position="66"/>
        <end position="87"/>
    </location>
</feature>
<proteinExistence type="predicted"/>
<keyword evidence="1" id="KW-0472">Membrane</keyword>
<name>A0ABV2J972_9FIRM</name>
<comment type="caution">
    <text evidence="2">The sequence shown here is derived from an EMBL/GenBank/DDBJ whole genome shotgun (WGS) entry which is preliminary data.</text>
</comment>
<evidence type="ECO:0000313" key="3">
    <source>
        <dbReference type="Proteomes" id="UP001549162"/>
    </source>
</evidence>
<evidence type="ECO:0000313" key="2">
    <source>
        <dbReference type="EMBL" id="MET3616811.1"/>
    </source>
</evidence>
<accession>A0ABV2J972</accession>
<sequence>MKKSIISLLISLITLIAITLKISTNVDSLNVITFLVFGAILPVLISSVMGSSIINILNVQGEKTKIIVSAILSFIYSACYVFFIRFIDLDFDTIARNSQNLTNNSSIEITNVSSQSIFTAGLINFFLVFAFILIFTKISEKAGERYV</sequence>
<feature type="transmembrane region" description="Helical" evidence="1">
    <location>
        <begin position="117"/>
        <end position="136"/>
    </location>
</feature>
<dbReference type="Proteomes" id="UP001549162">
    <property type="component" value="Unassembled WGS sequence"/>
</dbReference>
<evidence type="ECO:0000256" key="1">
    <source>
        <dbReference type="SAM" id="Phobius"/>
    </source>
</evidence>
<reference evidence="2 3" key="1">
    <citation type="submission" date="2024-06" db="EMBL/GenBank/DDBJ databases">
        <title>Genomic Encyclopedia of Type Strains, Phase IV (KMG-IV): sequencing the most valuable type-strain genomes for metagenomic binning, comparative biology and taxonomic classification.</title>
        <authorList>
            <person name="Goeker M."/>
        </authorList>
    </citation>
    <scope>NUCLEOTIDE SEQUENCE [LARGE SCALE GENOMIC DNA]</scope>
    <source>
        <strain evidence="2 3">DSM 21460</strain>
    </source>
</reference>
<dbReference type="RefSeq" id="WP_354366817.1">
    <property type="nucleotide sequence ID" value="NZ_JBEPMA010000002.1"/>
</dbReference>
<protein>
    <submittedName>
        <fullName evidence="2">Uncharacterized protein</fullName>
    </submittedName>
</protein>
<organism evidence="2 3">
    <name type="scientific">Peptoniphilus olsenii</name>
    <dbReference type="NCBI Taxonomy" id="411570"/>
    <lineage>
        <taxon>Bacteria</taxon>
        <taxon>Bacillati</taxon>
        <taxon>Bacillota</taxon>
        <taxon>Tissierellia</taxon>
        <taxon>Tissierellales</taxon>
        <taxon>Peptoniphilaceae</taxon>
        <taxon>Peptoniphilus</taxon>
    </lineage>
</organism>
<keyword evidence="1" id="KW-0812">Transmembrane</keyword>